<gene>
    <name evidence="5" type="ORF">FBEOM_2125</name>
</gene>
<protein>
    <submittedName>
        <fullName evidence="5">ADP-ribosylglycohydrolase</fullName>
    </submittedName>
</protein>
<evidence type="ECO:0000313" key="5">
    <source>
        <dbReference type="EMBL" id="KAF4343890.1"/>
    </source>
</evidence>
<reference evidence="5" key="1">
    <citation type="journal article" date="2017" name="Mycologia">
        <title>Fusarium algeriense, sp. nov., a novel toxigenic crown rot pathogen of durum wheat from Algeria is nested in the Fusarium burgessii species complex.</title>
        <authorList>
            <person name="Laraba I."/>
            <person name="Keddad A."/>
            <person name="Boureghda H."/>
            <person name="Abdallah N."/>
            <person name="Vaughan M.M."/>
            <person name="Proctor R.H."/>
            <person name="Busman M."/>
            <person name="O'Donnell K."/>
        </authorList>
    </citation>
    <scope>NUCLEOTIDE SEQUENCE</scope>
    <source>
        <strain evidence="5">NRRL 25174</strain>
    </source>
</reference>
<feature type="binding site" evidence="4">
    <location>
        <position position="599"/>
    </location>
    <ligand>
        <name>Mg(2+)</name>
        <dbReference type="ChEBI" id="CHEBI:18420"/>
        <label>1</label>
    </ligand>
</feature>
<keyword evidence="2" id="KW-0521">NADP</keyword>
<feature type="binding site" evidence="4">
    <location>
        <position position="597"/>
    </location>
    <ligand>
        <name>Mg(2+)</name>
        <dbReference type="ChEBI" id="CHEBI:18420"/>
        <label>1</label>
    </ligand>
</feature>
<dbReference type="Gene3D" id="1.10.4080.10">
    <property type="entry name" value="ADP-ribosylation/Crystallin J1"/>
    <property type="match status" value="1"/>
</dbReference>
<dbReference type="InterPro" id="IPR036705">
    <property type="entry name" value="Ribosyl_crysJ1_sf"/>
</dbReference>
<evidence type="ECO:0000256" key="1">
    <source>
        <dbReference type="ARBA" id="ARBA00006484"/>
    </source>
</evidence>
<feature type="binding site" evidence="4">
    <location>
        <position position="350"/>
    </location>
    <ligand>
        <name>Mg(2+)</name>
        <dbReference type="ChEBI" id="CHEBI:18420"/>
        <label>1</label>
    </ligand>
</feature>
<dbReference type="PROSITE" id="PS00061">
    <property type="entry name" value="ADH_SHORT"/>
    <property type="match status" value="1"/>
</dbReference>
<evidence type="ECO:0000256" key="4">
    <source>
        <dbReference type="PIRSR" id="PIRSR605502-1"/>
    </source>
</evidence>
<dbReference type="OrthoDB" id="2021138at2759"/>
<dbReference type="InterPro" id="IPR036291">
    <property type="entry name" value="NAD(P)-bd_dom_sf"/>
</dbReference>
<dbReference type="InterPro" id="IPR020904">
    <property type="entry name" value="Sc_DH/Rdtase_CS"/>
</dbReference>
<keyword evidence="6" id="KW-1185">Reference proteome</keyword>
<dbReference type="EMBL" id="PVQB02000073">
    <property type="protein sequence ID" value="KAF4343890.1"/>
    <property type="molecule type" value="Genomic_DNA"/>
</dbReference>
<dbReference type="PANTHER" id="PTHR43008:SF9">
    <property type="entry name" value="OXIDOREDUCTASE"/>
    <property type="match status" value="1"/>
</dbReference>
<sequence length="707" mass="77574">MAPAIVSDIELPVQVPETRETPASKASTFKLFSLENKTVAITGGARGLGITLAIAVVEAGGSVACLDILEEPSPAEWAQLNKIATANKASVSYRKCDVTEEQSVETAMKEIAAEADQAGAPFWGTIACAGIQQQIAALDYPAADFDRILRVNVTGVFNTCKYAARILREKNSPGSIVIIGSMSGNIANRGLSCTAYNSSKAAVQQMCRSVAQEWGQYGIRVNTLSPGYIRTAMTDQLLQENPEVEKTWMAGALLGRLGAPEDFKAPAVFLLSEGNALKALEPSHLQDRIIGTIFGSALGDAIGLYTEFLSADISVKAYPDRKFTLLPAEKATPFRRDHHRNFHRPGEWTDDTDHAVLILLSFLHSDGKKLDPQDFASRLSVWVRMGLRALDTLPLGLGRTVGGIVRSKSYLDDPEGTARKFWVTGNYNAAPNGSLMRTHPLGLMCLSKSIEETFQVAADFSVVTHVDPRCVVSCAIGTALVRGLVLGEIYEERHVDELIEAGLTWYNEVREKELQQPDKKNEPRLDVDEFRKHATAQTLADLRLDESYKIGYVYKTFGSGILLLRLALRQIKSSGQLCSQLAIFEKLITDLTMEGGDADTNACFAGALLGALLGYKVLPPHWRDGLRYGTWLMEKSEGLCDVLGVTKGSYSGSTDKDTAEDGGRGFLTDAQMEEKCMRMQAWMAQEETEWKKKNEAEKKKPNWFPWK</sequence>
<dbReference type="Gene3D" id="3.40.50.720">
    <property type="entry name" value="NAD(P)-binding Rossmann-like Domain"/>
    <property type="match status" value="1"/>
</dbReference>
<dbReference type="FunFam" id="3.40.50.720:FF:000245">
    <property type="entry name" value="Short chain dehydrogenase, putative"/>
    <property type="match status" value="1"/>
</dbReference>
<name>A0A9P5ARZ5_9HYPO</name>
<feature type="binding site" evidence="4">
    <location>
        <position position="351"/>
    </location>
    <ligand>
        <name>Mg(2+)</name>
        <dbReference type="ChEBI" id="CHEBI:18420"/>
        <label>1</label>
    </ligand>
</feature>
<evidence type="ECO:0000313" key="6">
    <source>
        <dbReference type="Proteomes" id="UP000730481"/>
    </source>
</evidence>
<dbReference type="SUPFAM" id="SSF51735">
    <property type="entry name" value="NAD(P)-binding Rossmann-fold domains"/>
    <property type="match status" value="1"/>
</dbReference>
<comment type="similarity">
    <text evidence="1">Belongs to the short-chain dehydrogenases/reductases (SDR) family.</text>
</comment>
<dbReference type="InterPro" id="IPR002347">
    <property type="entry name" value="SDR_fam"/>
</dbReference>
<reference evidence="5" key="2">
    <citation type="submission" date="2020-02" db="EMBL/GenBank/DDBJ databases">
        <title>Identification and distribution of gene clusters putatively required for synthesis of sphingolipid metabolism inhibitors in phylogenetically diverse species of the filamentous fungus Fusarium.</title>
        <authorList>
            <person name="Kim H.-S."/>
            <person name="Busman M."/>
            <person name="Brown D.W."/>
            <person name="Divon H."/>
            <person name="Uhlig S."/>
            <person name="Proctor R.H."/>
        </authorList>
    </citation>
    <scope>NUCLEOTIDE SEQUENCE</scope>
    <source>
        <strain evidence="5">NRRL 25174</strain>
    </source>
</reference>
<feature type="binding site" evidence="4">
    <location>
        <position position="349"/>
    </location>
    <ligand>
        <name>Mg(2+)</name>
        <dbReference type="ChEBI" id="CHEBI:18420"/>
        <label>1</label>
    </ligand>
</feature>
<dbReference type="AlphaFoldDB" id="A0A9P5ARZ5"/>
<dbReference type="Pfam" id="PF03747">
    <property type="entry name" value="ADP_ribosyl_GH"/>
    <property type="match status" value="1"/>
</dbReference>
<dbReference type="InterPro" id="IPR005502">
    <property type="entry name" value="Ribosyl_crysJ1"/>
</dbReference>
<dbReference type="Pfam" id="PF13561">
    <property type="entry name" value="adh_short_C2"/>
    <property type="match status" value="1"/>
</dbReference>
<dbReference type="GO" id="GO:0050664">
    <property type="term" value="F:oxidoreductase activity, acting on NAD(P)H, oxygen as acceptor"/>
    <property type="evidence" value="ECO:0007669"/>
    <property type="project" value="TreeGrafter"/>
</dbReference>
<keyword evidence="4" id="KW-0479">Metal-binding</keyword>
<organism evidence="5 6">
    <name type="scientific">Fusarium beomiforme</name>
    <dbReference type="NCBI Taxonomy" id="44412"/>
    <lineage>
        <taxon>Eukaryota</taxon>
        <taxon>Fungi</taxon>
        <taxon>Dikarya</taxon>
        <taxon>Ascomycota</taxon>
        <taxon>Pezizomycotina</taxon>
        <taxon>Sordariomycetes</taxon>
        <taxon>Hypocreomycetidae</taxon>
        <taxon>Hypocreales</taxon>
        <taxon>Nectriaceae</taxon>
        <taxon>Fusarium</taxon>
        <taxon>Fusarium burgessii species complex</taxon>
    </lineage>
</organism>
<comment type="caution">
    <text evidence="5">The sequence shown here is derived from an EMBL/GenBank/DDBJ whole genome shotgun (WGS) entry which is preliminary data.</text>
</comment>
<dbReference type="PRINTS" id="PR00081">
    <property type="entry name" value="GDHRDH"/>
</dbReference>
<proteinExistence type="inferred from homology"/>
<dbReference type="SUPFAM" id="SSF101478">
    <property type="entry name" value="ADP-ribosylglycohydrolase"/>
    <property type="match status" value="1"/>
</dbReference>
<keyword evidence="3" id="KW-0560">Oxidoreductase</keyword>
<comment type="cofactor">
    <cofactor evidence="4">
        <name>Mg(2+)</name>
        <dbReference type="ChEBI" id="CHEBI:18420"/>
    </cofactor>
    <text evidence="4">Binds 2 magnesium ions per subunit.</text>
</comment>
<dbReference type="GO" id="GO:0046872">
    <property type="term" value="F:metal ion binding"/>
    <property type="evidence" value="ECO:0007669"/>
    <property type="project" value="UniProtKB-KW"/>
</dbReference>
<dbReference type="Proteomes" id="UP000730481">
    <property type="component" value="Unassembled WGS sequence"/>
</dbReference>
<dbReference type="PANTHER" id="PTHR43008">
    <property type="entry name" value="BENZIL REDUCTASE"/>
    <property type="match status" value="1"/>
</dbReference>
<evidence type="ECO:0000256" key="3">
    <source>
        <dbReference type="ARBA" id="ARBA00023002"/>
    </source>
</evidence>
<dbReference type="GO" id="GO:0016616">
    <property type="term" value="F:oxidoreductase activity, acting on the CH-OH group of donors, NAD or NADP as acceptor"/>
    <property type="evidence" value="ECO:0007669"/>
    <property type="project" value="UniProtKB-ARBA"/>
</dbReference>
<evidence type="ECO:0000256" key="2">
    <source>
        <dbReference type="ARBA" id="ARBA00022857"/>
    </source>
</evidence>
<feature type="binding site" evidence="4">
    <location>
        <position position="600"/>
    </location>
    <ligand>
        <name>Mg(2+)</name>
        <dbReference type="ChEBI" id="CHEBI:18420"/>
        <label>1</label>
    </ligand>
</feature>
<keyword evidence="4" id="KW-0460">Magnesium</keyword>
<accession>A0A9P5ARZ5</accession>